<keyword evidence="2 3" id="KW-0560">Oxidoreductase</keyword>
<dbReference type="AlphaFoldDB" id="A0A1G2R2R4"/>
<evidence type="ECO:0000256" key="6">
    <source>
        <dbReference type="PIRSR" id="PIRSR000185-3"/>
    </source>
</evidence>
<feature type="binding site" evidence="5">
    <location>
        <position position="80"/>
    </location>
    <ligand>
        <name>substrate</name>
    </ligand>
</feature>
<dbReference type="GO" id="GO:0004352">
    <property type="term" value="F:glutamate dehydrogenase (NAD+) activity"/>
    <property type="evidence" value="ECO:0007669"/>
    <property type="project" value="TreeGrafter"/>
</dbReference>
<dbReference type="PRINTS" id="PR00082">
    <property type="entry name" value="GLFDHDRGNASE"/>
</dbReference>
<dbReference type="GO" id="GO:0006538">
    <property type="term" value="P:L-glutamate catabolic process"/>
    <property type="evidence" value="ECO:0007669"/>
    <property type="project" value="TreeGrafter"/>
</dbReference>
<evidence type="ECO:0000259" key="8">
    <source>
        <dbReference type="SMART" id="SM00839"/>
    </source>
</evidence>
<sequence length="439" mass="47769">MRKNGNTNGSLVASLFARMDSLAKLLNIKPELLDKELKRFKFREITADRIRVSMDDGKYESLTATVVLHYLPYPGDKPYKGGIRMSHQVTPDILRTLAVEMTLKCGVVDLEFGGAKSGICLPRPVSAYSKQELSATIEAVAGFFIGLGIIRPNYYVPATDVGTTSEHMDTIHNIFHSMVPDASQGTCVTGKSAEYGGFPVRDEATALGGLTVLGELLSKAVLPDIGIQPTMIVQGLGQVGRNFVRLAARNNYKIIGVSNSSGGVYNPDGIPLDSIPGGRDDSLDHIAGEQCGGGGILLMPCDILVPAAIENVLRADNAALVQAKVILEMANHPTTDKADEILRRKGIVLIPDILANAGGVTASFYEWSQSFGPPHHRIEVTAMNLEVREKIMQVMRDATGQTLEFAAKYGVNLRDAAWLKALERITRSFRKKHIRWLQD</sequence>
<dbReference type="Gene3D" id="3.40.50.720">
    <property type="entry name" value="NAD(P)-binding Rossmann-like Domain"/>
    <property type="match status" value="1"/>
</dbReference>
<feature type="binding site" evidence="5">
    <location>
        <position position="363"/>
    </location>
    <ligand>
        <name>substrate</name>
    </ligand>
</feature>
<proteinExistence type="inferred from homology"/>
<dbReference type="InterPro" id="IPR006096">
    <property type="entry name" value="Glu/Leu/Phe/Val/Trp_DH_C"/>
</dbReference>
<dbReference type="SUPFAM" id="SSF53223">
    <property type="entry name" value="Aminoacid dehydrogenase-like, N-terminal domain"/>
    <property type="match status" value="1"/>
</dbReference>
<feature type="domain" description="Glutamate/phenylalanine/leucine/valine/L-tryptophan dehydrogenase C-terminal" evidence="8">
    <location>
        <begin position="197"/>
        <end position="433"/>
    </location>
</feature>
<dbReference type="InterPro" id="IPR046346">
    <property type="entry name" value="Aminoacid_DH-like_N_sf"/>
</dbReference>
<protein>
    <recommendedName>
        <fullName evidence="3">Glutamate dehydrogenase</fullName>
    </recommendedName>
</protein>
<keyword evidence="5" id="KW-0547">Nucleotide-binding</keyword>
<evidence type="ECO:0000256" key="4">
    <source>
        <dbReference type="PIRSR" id="PIRSR000185-1"/>
    </source>
</evidence>
<dbReference type="SMART" id="SM00839">
    <property type="entry name" value="ELFV_dehydrog"/>
    <property type="match status" value="1"/>
</dbReference>
<evidence type="ECO:0000256" key="1">
    <source>
        <dbReference type="ARBA" id="ARBA00006382"/>
    </source>
</evidence>
<reference evidence="9 10" key="1">
    <citation type="journal article" date="2016" name="Nat. Commun.">
        <title>Thousands of microbial genomes shed light on interconnected biogeochemical processes in an aquifer system.</title>
        <authorList>
            <person name="Anantharaman K."/>
            <person name="Brown C.T."/>
            <person name="Hug L.A."/>
            <person name="Sharon I."/>
            <person name="Castelle C.J."/>
            <person name="Probst A.J."/>
            <person name="Thomas B.C."/>
            <person name="Singh A."/>
            <person name="Wilkins M.J."/>
            <person name="Karaoz U."/>
            <person name="Brodie E.L."/>
            <person name="Williams K.H."/>
            <person name="Hubbard S.S."/>
            <person name="Banfield J.F."/>
        </authorList>
    </citation>
    <scope>NUCLEOTIDE SEQUENCE [LARGE SCALE GENOMIC DNA]</scope>
</reference>
<evidence type="ECO:0000313" key="9">
    <source>
        <dbReference type="EMBL" id="OHA67155.1"/>
    </source>
</evidence>
<evidence type="ECO:0000256" key="5">
    <source>
        <dbReference type="PIRSR" id="PIRSR000185-2"/>
    </source>
</evidence>
<dbReference type="PANTHER" id="PTHR11606">
    <property type="entry name" value="GLUTAMATE DEHYDROGENASE"/>
    <property type="match status" value="1"/>
</dbReference>
<feature type="binding site" evidence="5">
    <location>
        <position position="104"/>
    </location>
    <ligand>
        <name>substrate</name>
    </ligand>
</feature>
<dbReference type="Gene3D" id="3.40.50.10860">
    <property type="entry name" value="Leucine Dehydrogenase, chain A, domain 1"/>
    <property type="match status" value="1"/>
</dbReference>
<dbReference type="PIRSF" id="PIRSF000185">
    <property type="entry name" value="Glu_DH"/>
    <property type="match status" value="1"/>
</dbReference>
<dbReference type="GO" id="GO:0000166">
    <property type="term" value="F:nucleotide binding"/>
    <property type="evidence" value="ECO:0007669"/>
    <property type="project" value="UniProtKB-KW"/>
</dbReference>
<evidence type="ECO:0000313" key="10">
    <source>
        <dbReference type="Proteomes" id="UP000179258"/>
    </source>
</evidence>
<dbReference type="InterPro" id="IPR036291">
    <property type="entry name" value="NAD(P)-bd_dom_sf"/>
</dbReference>
<dbReference type="SUPFAM" id="SSF51735">
    <property type="entry name" value="NAD(P)-binding Rossmann-fold domains"/>
    <property type="match status" value="1"/>
</dbReference>
<dbReference type="InterPro" id="IPR014362">
    <property type="entry name" value="Glu_DH"/>
</dbReference>
<feature type="active site" description="Proton donor" evidence="4">
    <location>
        <position position="116"/>
    </location>
</feature>
<evidence type="ECO:0000256" key="2">
    <source>
        <dbReference type="ARBA" id="ARBA00023002"/>
    </source>
</evidence>
<dbReference type="Pfam" id="PF00208">
    <property type="entry name" value="ELFV_dehydrog"/>
    <property type="match status" value="1"/>
</dbReference>
<dbReference type="PANTHER" id="PTHR11606:SF13">
    <property type="entry name" value="GLUTAMATE DEHYDROGENASE 1, MITOCHONDRIAL"/>
    <property type="match status" value="1"/>
</dbReference>
<name>A0A1G2R2R4_9BACT</name>
<feature type="binding site" evidence="5">
    <location>
        <position position="205"/>
    </location>
    <ligand>
        <name>NAD(+)</name>
        <dbReference type="ChEBI" id="CHEBI:57540"/>
    </ligand>
</feature>
<organism evidence="9 10">
    <name type="scientific">Candidatus Wildermuthbacteria bacterium RIFCSPHIGHO2_02_FULL_47_17</name>
    <dbReference type="NCBI Taxonomy" id="1802452"/>
    <lineage>
        <taxon>Bacteria</taxon>
        <taxon>Candidatus Wildermuthiibacteriota</taxon>
    </lineage>
</organism>
<accession>A0A1G2R2R4</accession>
<evidence type="ECO:0000256" key="3">
    <source>
        <dbReference type="PIRNR" id="PIRNR000185"/>
    </source>
</evidence>
<gene>
    <name evidence="9" type="ORF">A3D59_02705</name>
</gene>
<dbReference type="Proteomes" id="UP000179258">
    <property type="component" value="Unassembled WGS sequence"/>
</dbReference>
<keyword evidence="5" id="KW-0520">NAD</keyword>
<feature type="site" description="Important for catalysis" evidence="6">
    <location>
        <position position="160"/>
    </location>
</feature>
<dbReference type="EMBL" id="MHTX01000045">
    <property type="protein sequence ID" value="OHA67155.1"/>
    <property type="molecule type" value="Genomic_DNA"/>
</dbReference>
<comment type="similarity">
    <text evidence="1 3 7">Belongs to the Glu/Leu/Phe/Val dehydrogenases family.</text>
</comment>
<dbReference type="InterPro" id="IPR006097">
    <property type="entry name" value="Glu/Leu/Phe/Val/Trp_DH_dimer"/>
</dbReference>
<dbReference type="Pfam" id="PF02812">
    <property type="entry name" value="ELFV_dehydrog_N"/>
    <property type="match status" value="1"/>
</dbReference>
<comment type="caution">
    <text evidence="9">The sequence shown here is derived from an EMBL/GenBank/DDBJ whole genome shotgun (WGS) entry which is preliminary data.</text>
</comment>
<evidence type="ECO:0000256" key="7">
    <source>
        <dbReference type="RuleBase" id="RU004417"/>
    </source>
</evidence>
<dbReference type="InterPro" id="IPR006095">
    <property type="entry name" value="Glu/Leu/Phe/Val/Trp_DH"/>
</dbReference>